<evidence type="ECO:0000256" key="4">
    <source>
        <dbReference type="SAM" id="MobiDB-lite"/>
    </source>
</evidence>
<feature type="domain" description="HTH araC/xylS-type" evidence="5">
    <location>
        <begin position="198"/>
        <end position="296"/>
    </location>
</feature>
<reference evidence="6 7" key="1">
    <citation type="submission" date="2011-02" db="EMBL/GenBank/DDBJ databases">
        <authorList>
            <person name="Weinstock G."/>
            <person name="Sodergren E."/>
            <person name="Clifton S."/>
            <person name="Fulton L."/>
            <person name="Fulton B."/>
            <person name="Courtney L."/>
            <person name="Fronick C."/>
            <person name="Harrison M."/>
            <person name="Strong C."/>
            <person name="Farmer C."/>
            <person name="Delahaunty K."/>
            <person name="Markovic C."/>
            <person name="Hall O."/>
            <person name="Minx P."/>
            <person name="Tomlinson C."/>
            <person name="Mitreva M."/>
            <person name="Hou S."/>
            <person name="Chen J."/>
            <person name="Wollam A."/>
            <person name="Pepin K.H."/>
            <person name="Johnson M."/>
            <person name="Bhonagiri V."/>
            <person name="Zhang X."/>
            <person name="Suruliraj S."/>
            <person name="Warren W."/>
            <person name="Chinwalla A."/>
            <person name="Mardis E.R."/>
            <person name="Wilson R.K."/>
        </authorList>
    </citation>
    <scope>NUCLEOTIDE SEQUENCE [LARGE SCALE GENOMIC DNA]</scope>
    <source>
        <strain evidence="6 7">YIT 11841</strain>
    </source>
</reference>
<dbReference type="Proteomes" id="UP000005546">
    <property type="component" value="Unassembled WGS sequence"/>
</dbReference>
<dbReference type="GO" id="GO:0003700">
    <property type="term" value="F:DNA-binding transcription factor activity"/>
    <property type="evidence" value="ECO:0007669"/>
    <property type="project" value="InterPro"/>
</dbReference>
<dbReference type="HOGENOM" id="CLU_000445_88_6_10"/>
<evidence type="ECO:0000259" key="5">
    <source>
        <dbReference type="PROSITE" id="PS01124"/>
    </source>
</evidence>
<dbReference type="Gene3D" id="1.10.10.60">
    <property type="entry name" value="Homeodomain-like"/>
    <property type="match status" value="2"/>
</dbReference>
<protein>
    <submittedName>
        <fullName evidence="6">Transcriptional regulator, AraC family</fullName>
    </submittedName>
</protein>
<dbReference type="InterPro" id="IPR018062">
    <property type="entry name" value="HTH_AraC-typ_CS"/>
</dbReference>
<dbReference type="PROSITE" id="PS01124">
    <property type="entry name" value="HTH_ARAC_FAMILY_2"/>
    <property type="match status" value="1"/>
</dbReference>
<evidence type="ECO:0000256" key="2">
    <source>
        <dbReference type="ARBA" id="ARBA00023125"/>
    </source>
</evidence>
<gene>
    <name evidence="6" type="ORF">HMPREF9442_02872</name>
</gene>
<dbReference type="Pfam" id="PF02311">
    <property type="entry name" value="AraC_binding"/>
    <property type="match status" value="1"/>
</dbReference>
<dbReference type="CDD" id="cd02208">
    <property type="entry name" value="cupin_RmlC-like"/>
    <property type="match status" value="1"/>
</dbReference>
<dbReference type="InterPro" id="IPR014710">
    <property type="entry name" value="RmlC-like_jellyroll"/>
</dbReference>
<dbReference type="SMART" id="SM00342">
    <property type="entry name" value="HTH_ARAC"/>
    <property type="match status" value="1"/>
</dbReference>
<dbReference type="SUPFAM" id="SSF51182">
    <property type="entry name" value="RmlC-like cupins"/>
    <property type="match status" value="1"/>
</dbReference>
<dbReference type="PANTHER" id="PTHR43280">
    <property type="entry name" value="ARAC-FAMILY TRANSCRIPTIONAL REGULATOR"/>
    <property type="match status" value="1"/>
</dbReference>
<dbReference type="PRINTS" id="PR00032">
    <property type="entry name" value="HTHARAC"/>
</dbReference>
<evidence type="ECO:0000256" key="1">
    <source>
        <dbReference type="ARBA" id="ARBA00023015"/>
    </source>
</evidence>
<dbReference type="InterPro" id="IPR018060">
    <property type="entry name" value="HTH_AraC"/>
</dbReference>
<dbReference type="PANTHER" id="PTHR43280:SF28">
    <property type="entry name" value="HTH-TYPE TRANSCRIPTIONAL ACTIVATOR RHAS"/>
    <property type="match status" value="1"/>
</dbReference>
<dbReference type="eggNOG" id="COG4977">
    <property type="taxonomic scope" value="Bacteria"/>
</dbReference>
<dbReference type="STRING" id="762982.HMPREF9442_02872"/>
<evidence type="ECO:0000313" key="7">
    <source>
        <dbReference type="Proteomes" id="UP000005546"/>
    </source>
</evidence>
<name>F3QXD7_9BACT</name>
<sequence>MNIITIFEFILYAMEFNIDNFHPFVLNVGLALHNADWNWKNVSSPFARLYYVIEGTAKVILPDHTVQLREGHMYFIPAFTTHSYECTSSFAHYYAHIYEDPQAKSLFLEDWILPEEIQAGSLERSIFQELYSLNPTMKLSKSDPTTYDNSSTLASNLLKNKQRPLYNKMISRGIVYQLLAPFFRTAHIKSVVTDDRIRKAITYIRNHISDDLCIDKVAETLCVSKNYFIRIFKKETGTTPANFIIQRKIEKAQLLLVTNDLPVKQTSYLVGFEDFSYFNRVFKKITGMTPNEYRRKAKSQSATDGKYNPHEKNPNLE</sequence>
<evidence type="ECO:0000256" key="3">
    <source>
        <dbReference type="ARBA" id="ARBA00023163"/>
    </source>
</evidence>
<comment type="caution">
    <text evidence="6">The sequence shown here is derived from an EMBL/GenBank/DDBJ whole genome shotgun (WGS) entry which is preliminary data.</text>
</comment>
<dbReference type="PROSITE" id="PS00041">
    <property type="entry name" value="HTH_ARAC_FAMILY_1"/>
    <property type="match status" value="1"/>
</dbReference>
<dbReference type="SUPFAM" id="SSF46689">
    <property type="entry name" value="Homeodomain-like"/>
    <property type="match status" value="2"/>
</dbReference>
<keyword evidence="2" id="KW-0238">DNA-binding</keyword>
<dbReference type="Pfam" id="PF12833">
    <property type="entry name" value="HTH_18"/>
    <property type="match status" value="1"/>
</dbReference>
<feature type="region of interest" description="Disordered" evidence="4">
    <location>
        <begin position="293"/>
        <end position="317"/>
    </location>
</feature>
<feature type="compositionally biased region" description="Basic and acidic residues" evidence="4">
    <location>
        <begin position="307"/>
        <end position="317"/>
    </location>
</feature>
<proteinExistence type="predicted"/>
<evidence type="ECO:0000313" key="6">
    <source>
        <dbReference type="EMBL" id="EGG51309.1"/>
    </source>
</evidence>
<dbReference type="EMBL" id="AFBR01000084">
    <property type="protein sequence ID" value="EGG51309.1"/>
    <property type="molecule type" value="Genomic_DNA"/>
</dbReference>
<accession>F3QXD7</accession>
<dbReference type="InterPro" id="IPR011051">
    <property type="entry name" value="RmlC_Cupin_sf"/>
</dbReference>
<dbReference type="Gene3D" id="2.60.120.10">
    <property type="entry name" value="Jelly Rolls"/>
    <property type="match status" value="1"/>
</dbReference>
<dbReference type="InterPro" id="IPR003313">
    <property type="entry name" value="AraC-bd"/>
</dbReference>
<keyword evidence="7" id="KW-1185">Reference proteome</keyword>
<dbReference type="GO" id="GO:0043565">
    <property type="term" value="F:sequence-specific DNA binding"/>
    <property type="evidence" value="ECO:0007669"/>
    <property type="project" value="InterPro"/>
</dbReference>
<keyword evidence="3" id="KW-0804">Transcription</keyword>
<dbReference type="AlphaFoldDB" id="F3QXD7"/>
<keyword evidence="1" id="KW-0805">Transcription regulation</keyword>
<dbReference type="InterPro" id="IPR009057">
    <property type="entry name" value="Homeodomain-like_sf"/>
</dbReference>
<dbReference type="InterPro" id="IPR020449">
    <property type="entry name" value="Tscrpt_reg_AraC-type_HTH"/>
</dbReference>
<organism evidence="6 7">
    <name type="scientific">Paraprevotella xylaniphila YIT 11841</name>
    <dbReference type="NCBI Taxonomy" id="762982"/>
    <lineage>
        <taxon>Bacteria</taxon>
        <taxon>Pseudomonadati</taxon>
        <taxon>Bacteroidota</taxon>
        <taxon>Bacteroidia</taxon>
        <taxon>Bacteroidales</taxon>
        <taxon>Prevotellaceae</taxon>
        <taxon>Paraprevotella</taxon>
    </lineage>
</organism>